<dbReference type="RefSeq" id="WP_270056211.1">
    <property type="nucleotide sequence ID" value="NZ_CP115149.1"/>
</dbReference>
<evidence type="ECO:0000313" key="2">
    <source>
        <dbReference type="EMBL" id="WBL35686.1"/>
    </source>
</evidence>
<organism evidence="2 3">
    <name type="scientific">Tepidiforma flava</name>
    <dbReference type="NCBI Taxonomy" id="3004094"/>
    <lineage>
        <taxon>Bacteria</taxon>
        <taxon>Bacillati</taxon>
        <taxon>Chloroflexota</taxon>
        <taxon>Tepidiformia</taxon>
        <taxon>Tepidiformales</taxon>
        <taxon>Tepidiformaceae</taxon>
        <taxon>Tepidiforma</taxon>
    </lineage>
</organism>
<reference evidence="2 3" key="1">
    <citation type="journal article" date="2023" name="ISME J.">
        <title>Thermophilic Dehalococcoidia with unusual traits shed light on an unexpected past.</title>
        <authorList>
            <person name="Palmer M."/>
            <person name="Covington J.K."/>
            <person name="Zhou E.M."/>
            <person name="Thomas S.C."/>
            <person name="Habib N."/>
            <person name="Seymour C.O."/>
            <person name="Lai D."/>
            <person name="Johnston J."/>
            <person name="Hashimi A."/>
            <person name="Jiao J.Y."/>
            <person name="Muok A.R."/>
            <person name="Liu L."/>
            <person name="Xian W.D."/>
            <person name="Zhi X.Y."/>
            <person name="Li M.M."/>
            <person name="Silva L.P."/>
            <person name="Bowen B.P."/>
            <person name="Louie K."/>
            <person name="Briegel A."/>
            <person name="Pett-Ridge J."/>
            <person name="Weber P.K."/>
            <person name="Tocheva E.I."/>
            <person name="Woyke T."/>
            <person name="Northen T.R."/>
            <person name="Mayali X."/>
            <person name="Li W.J."/>
            <person name="Hedlund B.P."/>
        </authorList>
    </citation>
    <scope>NUCLEOTIDE SEQUENCE [LARGE SCALE GENOMIC DNA]</scope>
    <source>
        <strain evidence="2 3">YIM 72310</strain>
    </source>
</reference>
<proteinExistence type="predicted"/>
<accession>A0ABY7M574</accession>
<evidence type="ECO:0008006" key="4">
    <source>
        <dbReference type="Google" id="ProtNLM"/>
    </source>
</evidence>
<feature type="chain" id="PRO_5046133449" description="Lipoprotein" evidence="1">
    <location>
        <begin position="18"/>
        <end position="411"/>
    </location>
</feature>
<evidence type="ECO:0000313" key="3">
    <source>
        <dbReference type="Proteomes" id="UP001212803"/>
    </source>
</evidence>
<name>A0ABY7M574_9CHLR</name>
<keyword evidence="3" id="KW-1185">Reference proteome</keyword>
<evidence type="ECO:0000256" key="1">
    <source>
        <dbReference type="SAM" id="SignalP"/>
    </source>
</evidence>
<dbReference type="Proteomes" id="UP001212803">
    <property type="component" value="Chromosome"/>
</dbReference>
<dbReference type="EMBL" id="CP115149">
    <property type="protein sequence ID" value="WBL35686.1"/>
    <property type="molecule type" value="Genomic_DNA"/>
</dbReference>
<sequence>MFAAALLCLALAAPACRGGGPARPETVPLPDAYRSMLEEVAGVRGLPPPASLRIGVVRREALPALLSEAAHPADVGRAAALDTVYRLLGLLPPGASLAGAEQAMLETAVGALYLPGRREVWLVRDGALPASPRDLEPWEQRLLAHEFVHALQDYHFDIPRLERGAATLDARLALRALLEGDASWTEGQWTARYLLPRLAPGAAVEPPPAAAAPPPALAREAAFQYTTGTEWVSLLRGSDPGALDRLFRAGGPGATALILHPDLTRTGWAPGGAMLPAAPPGPGWTPAGADTLGEFLLASYLQTGLPALAALQGAGGWAADAAQAYAAPGGAALALRVRFSDAKEAGEFAARHRDLLGARAPAVLEEPGQLVATRRDAVTVIQLEPDGAAVTLVFADAEADARALAAFLRNR</sequence>
<feature type="signal peptide" evidence="1">
    <location>
        <begin position="1"/>
        <end position="17"/>
    </location>
</feature>
<gene>
    <name evidence="2" type="ORF">O0235_13015</name>
</gene>
<keyword evidence="1" id="KW-0732">Signal</keyword>
<protein>
    <recommendedName>
        <fullName evidence="4">Lipoprotein</fullName>
    </recommendedName>
</protein>